<dbReference type="Proteomes" id="UP001560267">
    <property type="component" value="Unassembled WGS sequence"/>
</dbReference>
<feature type="transmembrane region" description="Helical" evidence="1">
    <location>
        <begin position="147"/>
        <end position="167"/>
    </location>
</feature>
<organism evidence="2 3">
    <name type="scientific">Ferrimicrobium acidiphilum</name>
    <dbReference type="NCBI Taxonomy" id="121039"/>
    <lineage>
        <taxon>Bacteria</taxon>
        <taxon>Bacillati</taxon>
        <taxon>Actinomycetota</taxon>
        <taxon>Acidimicrobiia</taxon>
        <taxon>Acidimicrobiales</taxon>
        <taxon>Acidimicrobiaceae</taxon>
        <taxon>Ferrimicrobium</taxon>
    </lineage>
</organism>
<feature type="transmembrane region" description="Helical" evidence="1">
    <location>
        <begin position="21"/>
        <end position="42"/>
    </location>
</feature>
<feature type="transmembrane region" description="Helical" evidence="1">
    <location>
        <begin position="48"/>
        <end position="68"/>
    </location>
</feature>
<gene>
    <name evidence="2" type="ORF">AB6A68_02795</name>
</gene>
<keyword evidence="1" id="KW-1133">Transmembrane helix</keyword>
<proteinExistence type="predicted"/>
<keyword evidence="3" id="KW-1185">Reference proteome</keyword>
<evidence type="ECO:0000256" key="1">
    <source>
        <dbReference type="SAM" id="Phobius"/>
    </source>
</evidence>
<feature type="transmembrane region" description="Helical" evidence="1">
    <location>
        <begin position="125"/>
        <end position="141"/>
    </location>
</feature>
<sequence>MTESLSQERAMRFYRRVLVIRLLWSVAIGAFLGGMLSLPLVLAGLGTLLATSVGLGVGFIFAGIAFTLSRVRRSRDADPTCTTQCSNCASAGSGGCLSGFDQELAGRIAAYDAERLGELGLRMRGVLLLPVLLMILDVVLVSRDIGIGPLVFALVAVIAAAIGLVMMGSRAVGHSS</sequence>
<keyword evidence="1" id="KW-0472">Membrane</keyword>
<protein>
    <recommendedName>
        <fullName evidence="4">Sensor histidine kinase</fullName>
    </recommendedName>
</protein>
<accession>A0ABV3XZM7</accession>
<evidence type="ECO:0000313" key="3">
    <source>
        <dbReference type="Proteomes" id="UP001560267"/>
    </source>
</evidence>
<dbReference type="RefSeq" id="WP_369084200.1">
    <property type="nucleotide sequence ID" value="NZ_JBFSHR010000006.1"/>
</dbReference>
<keyword evidence="1" id="KW-0812">Transmembrane</keyword>
<name>A0ABV3XZM7_9ACTN</name>
<dbReference type="EMBL" id="JBFSHR010000006">
    <property type="protein sequence ID" value="MEX6428767.1"/>
    <property type="molecule type" value="Genomic_DNA"/>
</dbReference>
<comment type="caution">
    <text evidence="2">The sequence shown here is derived from an EMBL/GenBank/DDBJ whole genome shotgun (WGS) entry which is preliminary data.</text>
</comment>
<evidence type="ECO:0000313" key="2">
    <source>
        <dbReference type="EMBL" id="MEX6428767.1"/>
    </source>
</evidence>
<reference evidence="2 3" key="1">
    <citation type="submission" date="2024-07" db="EMBL/GenBank/DDBJ databases">
        <title>Draft Genome Sequence of Ferrimicrobium acidiphilum Strain YE2023, Isolated from a Pulp of Bioleach Reactor.</title>
        <authorList>
            <person name="Elkina Y.A."/>
            <person name="Bulaeva A.G."/>
            <person name="Beletsky A.V."/>
            <person name="Mardanov A.V."/>
        </authorList>
    </citation>
    <scope>NUCLEOTIDE SEQUENCE [LARGE SCALE GENOMIC DNA]</scope>
    <source>
        <strain evidence="2 3">YE2023</strain>
    </source>
</reference>
<evidence type="ECO:0008006" key="4">
    <source>
        <dbReference type="Google" id="ProtNLM"/>
    </source>
</evidence>